<dbReference type="EMBL" id="AXCN02001304">
    <property type="status" value="NOT_ANNOTATED_CDS"/>
    <property type="molecule type" value="Genomic_DNA"/>
</dbReference>
<keyword evidence="1" id="KW-0698">rRNA processing</keyword>
<proteinExistence type="inferred from homology"/>
<reference evidence="3" key="2">
    <citation type="submission" date="2020-05" db="UniProtKB">
        <authorList>
            <consortium name="EnsemblMetazoa"/>
        </authorList>
    </citation>
    <scope>IDENTIFICATION</scope>
    <source>
        <strain evidence="3">FAR1</strain>
    </source>
</reference>
<reference evidence="4" key="1">
    <citation type="submission" date="2014-01" db="EMBL/GenBank/DDBJ databases">
        <title>The Genome Sequence of Anopheles farauti FAR1 (V2).</title>
        <authorList>
            <consortium name="The Broad Institute Genomics Platform"/>
            <person name="Neafsey D.E."/>
            <person name="Besansky N."/>
            <person name="Howell P."/>
            <person name="Walton C."/>
            <person name="Young S.K."/>
            <person name="Zeng Q."/>
            <person name="Gargeya S."/>
            <person name="Fitzgerald M."/>
            <person name="Haas B."/>
            <person name="Abouelleil A."/>
            <person name="Allen A.W."/>
            <person name="Alvarado L."/>
            <person name="Arachchi H.M."/>
            <person name="Berlin A.M."/>
            <person name="Chapman S.B."/>
            <person name="Gainer-Dewar J."/>
            <person name="Goldberg J."/>
            <person name="Griggs A."/>
            <person name="Gujja S."/>
            <person name="Hansen M."/>
            <person name="Howarth C."/>
            <person name="Imamovic A."/>
            <person name="Ireland A."/>
            <person name="Larimer J."/>
            <person name="McCowan C."/>
            <person name="Murphy C."/>
            <person name="Pearson M."/>
            <person name="Poon T.W."/>
            <person name="Priest M."/>
            <person name="Roberts A."/>
            <person name="Saif S."/>
            <person name="Shea T."/>
            <person name="Sisk P."/>
            <person name="Sykes S."/>
            <person name="Wortman J."/>
            <person name="Nusbaum C."/>
            <person name="Birren B."/>
        </authorList>
    </citation>
    <scope>NUCLEOTIDE SEQUENCE [LARGE SCALE GENOMIC DNA]</scope>
    <source>
        <strain evidence="4">FAR1</strain>
    </source>
</reference>
<feature type="region of interest" description="Disordered" evidence="2">
    <location>
        <begin position="136"/>
        <end position="231"/>
    </location>
</feature>
<name>A0A182QEF6_9DIPT</name>
<feature type="compositionally biased region" description="Basic residues" evidence="2">
    <location>
        <begin position="219"/>
        <end position="231"/>
    </location>
</feature>
<dbReference type="GO" id="GO:0000460">
    <property type="term" value="P:maturation of 5.8S rRNA"/>
    <property type="evidence" value="ECO:0007669"/>
    <property type="project" value="TreeGrafter"/>
</dbReference>
<dbReference type="VEuPathDB" id="VectorBase:AFAF008480"/>
<accession>A0A182QEF6</accession>
<organism evidence="3 4">
    <name type="scientific">Anopheles farauti</name>
    <dbReference type="NCBI Taxonomy" id="69004"/>
    <lineage>
        <taxon>Eukaryota</taxon>
        <taxon>Metazoa</taxon>
        <taxon>Ecdysozoa</taxon>
        <taxon>Arthropoda</taxon>
        <taxon>Hexapoda</taxon>
        <taxon>Insecta</taxon>
        <taxon>Pterygota</taxon>
        <taxon>Neoptera</taxon>
        <taxon>Endopterygota</taxon>
        <taxon>Diptera</taxon>
        <taxon>Nematocera</taxon>
        <taxon>Culicoidea</taxon>
        <taxon>Culicidae</taxon>
        <taxon>Anophelinae</taxon>
        <taxon>Anopheles</taxon>
    </lineage>
</organism>
<dbReference type="GO" id="GO:0003723">
    <property type="term" value="F:RNA binding"/>
    <property type="evidence" value="ECO:0007669"/>
    <property type="project" value="UniProtKB-UniRule"/>
</dbReference>
<keyword evidence="1" id="KW-0694">RNA-binding</keyword>
<dbReference type="GO" id="GO:0010468">
    <property type="term" value="P:regulation of gene expression"/>
    <property type="evidence" value="ECO:0007669"/>
    <property type="project" value="TreeGrafter"/>
</dbReference>
<dbReference type="InterPro" id="IPR011082">
    <property type="entry name" value="Exosome-assoc_fac/DNA_repair"/>
</dbReference>
<dbReference type="Proteomes" id="UP000075886">
    <property type="component" value="Unassembled WGS sequence"/>
</dbReference>
<dbReference type="GO" id="GO:0005737">
    <property type="term" value="C:cytoplasm"/>
    <property type="evidence" value="ECO:0007669"/>
    <property type="project" value="UniProtKB-SubCell"/>
</dbReference>
<keyword evidence="4" id="KW-1185">Reference proteome</keyword>
<dbReference type="AlphaFoldDB" id="A0A182QEF6"/>
<dbReference type="EnsemblMetazoa" id="AFAF008480-RA">
    <property type="protein sequence ID" value="AFAF008480-PA"/>
    <property type="gene ID" value="AFAF008480"/>
</dbReference>
<comment type="subcellular location">
    <subcellularLocation>
        <location evidence="1">Cytoplasm</location>
    </subcellularLocation>
    <subcellularLocation>
        <location evidence="1">Nucleus</location>
        <location evidence="1">Nucleolus</location>
    </subcellularLocation>
    <subcellularLocation>
        <location evidence="1">Nucleus</location>
    </subcellularLocation>
</comment>
<comment type="function">
    <text evidence="1">Plays a role in the recruitment of the exosome to pre-rRNA to mediate the 3'-5' end processing of the 5.8S rRNA.</text>
</comment>
<evidence type="ECO:0000313" key="4">
    <source>
        <dbReference type="Proteomes" id="UP000075886"/>
    </source>
</evidence>
<evidence type="ECO:0000256" key="2">
    <source>
        <dbReference type="SAM" id="MobiDB-lite"/>
    </source>
</evidence>
<dbReference type="PANTHER" id="PTHR15341:SF3">
    <property type="entry name" value="NUCLEAR NUCLEIC ACID-BINDING PROTEIN C1D"/>
    <property type="match status" value="1"/>
</dbReference>
<keyword evidence="1" id="KW-0963">Cytoplasm</keyword>
<evidence type="ECO:0000256" key="1">
    <source>
        <dbReference type="RuleBase" id="RU368003"/>
    </source>
</evidence>
<keyword evidence="1" id="KW-0539">Nucleus</keyword>
<sequence length="231" mass="26327">MAMEETSQTRFNYGVLKSDVKFIQNSENLAETIEQLKGTLTTVKNMYEQYASMTIEEKVRYDALCAFCVNSLFWMHSTLVGSPATMMNDIKSDLERVREAMKRLQMVHDSLTKRPRLDKGAAGRFVRAGLYDENEKKLDKKNNKKGIAEQDDGETSQSQKNDQQPDQSDQPVEDEQPTNFGKKKVKKNQQANEQLREAAPKSSIKKKKAPADGAVHVPPIKKKKNTHIRFD</sequence>
<dbReference type="GO" id="GO:0000178">
    <property type="term" value="C:exosome (RNase complex)"/>
    <property type="evidence" value="ECO:0007669"/>
    <property type="project" value="TreeGrafter"/>
</dbReference>
<feature type="compositionally biased region" description="Polar residues" evidence="2">
    <location>
        <begin position="155"/>
        <end position="170"/>
    </location>
</feature>
<protein>
    <recommendedName>
        <fullName evidence="1">Nuclear nucleic acid-binding protein C1D</fullName>
    </recommendedName>
</protein>
<comment type="similarity">
    <text evidence="1">Belongs to the C1D family.</text>
</comment>
<evidence type="ECO:0000313" key="3">
    <source>
        <dbReference type="EnsemblMetazoa" id="AFAF008480-PA"/>
    </source>
</evidence>
<dbReference type="PANTHER" id="PTHR15341">
    <property type="entry name" value="SUN-COR STEROID HORMONE RECEPTOR CO-REPRESSOR"/>
    <property type="match status" value="1"/>
</dbReference>
<dbReference type="STRING" id="69004.A0A182QEF6"/>
<dbReference type="GO" id="GO:0005730">
    <property type="term" value="C:nucleolus"/>
    <property type="evidence" value="ECO:0007669"/>
    <property type="project" value="UniProtKB-SubCell"/>
</dbReference>
<dbReference type="GO" id="GO:0003677">
    <property type="term" value="F:DNA binding"/>
    <property type="evidence" value="ECO:0007669"/>
    <property type="project" value="UniProtKB-KW"/>
</dbReference>
<keyword evidence="1" id="KW-0238">DNA-binding</keyword>
<comment type="subunit">
    <text evidence="1">Monomer and homodimer.</text>
</comment>